<name>A0A9X4M7W7_9CYAN</name>
<gene>
    <name evidence="1" type="ORF">FEV09_06395</name>
</gene>
<keyword evidence="2" id="KW-1185">Reference proteome</keyword>
<sequence>IRHVGLNLLPVEQKTKVGVKTKRLKAGWDDNYLKHILNALNIVSP</sequence>
<comment type="caution">
    <text evidence="1">The sequence shown here is derived from an EMBL/GenBank/DDBJ whole genome shotgun (WGS) entry which is preliminary data.</text>
</comment>
<organism evidence="1 2">
    <name type="scientific">Pseudanabaena catenata USMAC16</name>
    <dbReference type="NCBI Taxonomy" id="1855837"/>
    <lineage>
        <taxon>Bacteria</taxon>
        <taxon>Bacillati</taxon>
        <taxon>Cyanobacteriota</taxon>
        <taxon>Cyanophyceae</taxon>
        <taxon>Pseudanabaenales</taxon>
        <taxon>Pseudanabaenaceae</taxon>
        <taxon>Pseudanabaena</taxon>
    </lineage>
</organism>
<accession>A0A9X4M7W7</accession>
<dbReference type="EMBL" id="VBTY01000035">
    <property type="protein sequence ID" value="MDG3494185.1"/>
    <property type="molecule type" value="Genomic_DNA"/>
</dbReference>
<dbReference type="AlphaFoldDB" id="A0A9X4M7W7"/>
<proteinExistence type="predicted"/>
<feature type="non-terminal residue" evidence="1">
    <location>
        <position position="1"/>
    </location>
</feature>
<reference evidence="1" key="1">
    <citation type="submission" date="2019-05" db="EMBL/GenBank/DDBJ databases">
        <title>Whole genome sequencing of Pseudanabaena catenata USMAC16.</title>
        <authorList>
            <person name="Khan Z."/>
            <person name="Omar W.M."/>
            <person name="Convey P."/>
            <person name="Merican F."/>
            <person name="Najimudin N."/>
        </authorList>
    </citation>
    <scope>NUCLEOTIDE SEQUENCE</scope>
    <source>
        <strain evidence="1">USMAC16</strain>
    </source>
</reference>
<dbReference type="Proteomes" id="UP001152872">
    <property type="component" value="Unassembled WGS sequence"/>
</dbReference>
<protein>
    <submittedName>
        <fullName evidence="1">ISAs1 family transposase</fullName>
    </submittedName>
</protein>
<evidence type="ECO:0000313" key="2">
    <source>
        <dbReference type="Proteomes" id="UP001152872"/>
    </source>
</evidence>
<evidence type="ECO:0000313" key="1">
    <source>
        <dbReference type="EMBL" id="MDG3494185.1"/>
    </source>
</evidence>